<feature type="signal peptide" evidence="1">
    <location>
        <begin position="1"/>
        <end position="28"/>
    </location>
</feature>
<dbReference type="EMBL" id="JBHLTC010000009">
    <property type="protein sequence ID" value="MFC0624145.1"/>
    <property type="molecule type" value="Genomic_DNA"/>
</dbReference>
<dbReference type="Pfam" id="PF13416">
    <property type="entry name" value="SBP_bac_8"/>
    <property type="match status" value="1"/>
</dbReference>
<dbReference type="InterPro" id="IPR006059">
    <property type="entry name" value="SBP"/>
</dbReference>
<keyword evidence="3" id="KW-1185">Reference proteome</keyword>
<dbReference type="InterPro" id="IPR050490">
    <property type="entry name" value="Bact_solute-bd_prot1"/>
</dbReference>
<comment type="caution">
    <text evidence="2">The sequence shown here is derived from an EMBL/GenBank/DDBJ whole genome shotgun (WGS) entry which is preliminary data.</text>
</comment>
<organism evidence="2 3">
    <name type="scientific">Kribbella deserti</name>
    <dbReference type="NCBI Taxonomy" id="1926257"/>
    <lineage>
        <taxon>Bacteria</taxon>
        <taxon>Bacillati</taxon>
        <taxon>Actinomycetota</taxon>
        <taxon>Actinomycetes</taxon>
        <taxon>Propionibacteriales</taxon>
        <taxon>Kribbellaceae</taxon>
        <taxon>Kribbella</taxon>
    </lineage>
</organism>
<dbReference type="PANTHER" id="PTHR43649">
    <property type="entry name" value="ARABINOSE-BINDING PROTEIN-RELATED"/>
    <property type="match status" value="1"/>
</dbReference>
<dbReference type="RefSeq" id="WP_380045001.1">
    <property type="nucleotide sequence ID" value="NZ_JBHLTC010000009.1"/>
</dbReference>
<dbReference type="PROSITE" id="PS51257">
    <property type="entry name" value="PROKAR_LIPOPROTEIN"/>
    <property type="match status" value="1"/>
</dbReference>
<name>A0ABV6QHZ2_9ACTN</name>
<proteinExistence type="predicted"/>
<protein>
    <submittedName>
        <fullName evidence="2">ABC transporter substrate-binding protein</fullName>
    </submittedName>
</protein>
<evidence type="ECO:0000313" key="2">
    <source>
        <dbReference type="EMBL" id="MFC0624145.1"/>
    </source>
</evidence>
<gene>
    <name evidence="2" type="ORF">ACFFGN_08725</name>
</gene>
<sequence>MSTKFQRRPLRRRLAGLALATMLLTVSACGGSDGGGSDGDQVTLRFSWWGSDTRHQATQKAIAAFEASHPNIKIKGEFGEWSGYWDKLATTVAANDAPDVIQMDEKYLREYADRGALLDFKKDNAVDTSKMEPTALGAGEFSGGLFGITAGINSFALMANPQMFKSLGIAMPDDKTWTWDQYADLSAQLTAKSGGKFHGSGIASNEAGVAVWARQNGEALFTPDGKIGVKPETVANYFKFLEKLRDSKAIPSAAINAQNMTIPIEQNYMVTKKQALGYTWSNQVAAMSKAAGQEFQLLRMPSVTGKAADNGAYYKASMFWSVSARSKHPKEASEFVNFLANSKEAAEAMLSERGVPPNTELRALVTPKLNPTETSVVKFIEAIQPELREAPAPPPVGGGNVEKMVQRYTTEVLFDRLSPEDASAQFLKELEGQINK</sequence>
<feature type="chain" id="PRO_5045690964" evidence="1">
    <location>
        <begin position="29"/>
        <end position="436"/>
    </location>
</feature>
<evidence type="ECO:0000256" key="1">
    <source>
        <dbReference type="SAM" id="SignalP"/>
    </source>
</evidence>
<dbReference type="Proteomes" id="UP001589890">
    <property type="component" value="Unassembled WGS sequence"/>
</dbReference>
<dbReference type="SUPFAM" id="SSF53850">
    <property type="entry name" value="Periplasmic binding protein-like II"/>
    <property type="match status" value="1"/>
</dbReference>
<evidence type="ECO:0000313" key="3">
    <source>
        <dbReference type="Proteomes" id="UP001589890"/>
    </source>
</evidence>
<reference evidence="2 3" key="1">
    <citation type="submission" date="2024-09" db="EMBL/GenBank/DDBJ databases">
        <authorList>
            <person name="Sun Q."/>
            <person name="Mori K."/>
        </authorList>
    </citation>
    <scope>NUCLEOTIDE SEQUENCE [LARGE SCALE GENOMIC DNA]</scope>
    <source>
        <strain evidence="2 3">CGMCC 1.15906</strain>
    </source>
</reference>
<dbReference type="PANTHER" id="PTHR43649:SF11">
    <property type="entry name" value="ABC TRANSPORTER SUBSTRATE-BINDING PROTEIN YESO-RELATED"/>
    <property type="match status" value="1"/>
</dbReference>
<accession>A0ABV6QHZ2</accession>
<dbReference type="Gene3D" id="3.40.190.10">
    <property type="entry name" value="Periplasmic binding protein-like II"/>
    <property type="match status" value="2"/>
</dbReference>
<keyword evidence="1" id="KW-0732">Signal</keyword>